<dbReference type="RefSeq" id="WP_066471698.1">
    <property type="nucleotide sequence ID" value="NZ_CBCRUZ010000001.1"/>
</dbReference>
<keyword evidence="1" id="KW-1133">Transmembrane helix</keyword>
<organism evidence="3 4">
    <name type="scientific">Skermania pinensis</name>
    <dbReference type="NCBI Taxonomy" id="39122"/>
    <lineage>
        <taxon>Bacteria</taxon>
        <taxon>Bacillati</taxon>
        <taxon>Actinomycetota</taxon>
        <taxon>Actinomycetes</taxon>
        <taxon>Mycobacteriales</taxon>
        <taxon>Gordoniaceae</taxon>
        <taxon>Skermania</taxon>
    </lineage>
</organism>
<accession>A0ABX8SD05</accession>
<feature type="domain" description="LytR/CpsA/Psr regulator C-terminal" evidence="2">
    <location>
        <begin position="95"/>
        <end position="186"/>
    </location>
</feature>
<dbReference type="InterPro" id="IPR027381">
    <property type="entry name" value="LytR/CpsA/Psr_C"/>
</dbReference>
<protein>
    <submittedName>
        <fullName evidence="3">Envelope integrity protein Cei</fullName>
    </submittedName>
</protein>
<dbReference type="Gene3D" id="3.30.70.2390">
    <property type="match status" value="1"/>
</dbReference>
<dbReference type="Pfam" id="PF13399">
    <property type="entry name" value="LytR_C"/>
    <property type="match status" value="1"/>
</dbReference>
<evidence type="ECO:0000256" key="1">
    <source>
        <dbReference type="SAM" id="Phobius"/>
    </source>
</evidence>
<evidence type="ECO:0000313" key="4">
    <source>
        <dbReference type="Proteomes" id="UP000887023"/>
    </source>
</evidence>
<proteinExistence type="predicted"/>
<dbReference type="Proteomes" id="UP000887023">
    <property type="component" value="Chromosome"/>
</dbReference>
<sequence>MVSLITEGSSVDEQGRPYRRRHFQPWIATVAVLAVLGIIVWMYALTKSDEATVAMACNSPNVTRSADPNAPAPAPLGTRVGSSTLRDVEPAALSQTRVRVLNANGQRGEASHVASQLSELGFATTADVVGNDAVYVDQNMQCTGQIRFGDQGLPAAASLQLAVPCAELIQDARGDDSVDLALGTYFNDIAPNNDAEEVLRTLKDPPIGSTPPPLDLKLLQAARTARC</sequence>
<name>A0ABX8SD05_9ACTN</name>
<dbReference type="NCBIfam" id="NF035953">
    <property type="entry name" value="integrity_Cei"/>
    <property type="match status" value="1"/>
</dbReference>
<evidence type="ECO:0000259" key="2">
    <source>
        <dbReference type="Pfam" id="PF13399"/>
    </source>
</evidence>
<dbReference type="EMBL" id="CP079105">
    <property type="protein sequence ID" value="QXQ15759.1"/>
    <property type="molecule type" value="Genomic_DNA"/>
</dbReference>
<keyword evidence="1" id="KW-0812">Transmembrane</keyword>
<keyword evidence="4" id="KW-1185">Reference proteome</keyword>
<reference evidence="3" key="1">
    <citation type="submission" date="2021-07" db="EMBL/GenBank/DDBJ databases">
        <title>Candidatus Kaistella beijingensis sp. nov. isolated from a municipal wastewater treatment plant is involved in sludge foaming.</title>
        <authorList>
            <person name="Song Y."/>
            <person name="Liu S.-J."/>
        </authorList>
    </citation>
    <scope>NUCLEOTIDE SEQUENCE</scope>
    <source>
        <strain evidence="3">DSM 43998</strain>
    </source>
</reference>
<gene>
    <name evidence="3" type="primary">cei</name>
    <name evidence="3" type="ORF">KV203_07670</name>
</gene>
<keyword evidence="1" id="KW-0472">Membrane</keyword>
<evidence type="ECO:0000313" key="3">
    <source>
        <dbReference type="EMBL" id="QXQ15759.1"/>
    </source>
</evidence>
<feature type="transmembrane region" description="Helical" evidence="1">
    <location>
        <begin position="26"/>
        <end position="45"/>
    </location>
</feature>